<dbReference type="PROSITE" id="PS50949">
    <property type="entry name" value="HTH_GNTR"/>
    <property type="match status" value="1"/>
</dbReference>
<name>A0A2V1K8S8_9ACTO</name>
<dbReference type="Gene3D" id="1.10.10.10">
    <property type="entry name" value="Winged helix-like DNA-binding domain superfamily/Winged helix DNA-binding domain"/>
    <property type="match status" value="1"/>
</dbReference>
<keyword evidence="3" id="KW-0804">Transcription</keyword>
<dbReference type="Pfam" id="PF00392">
    <property type="entry name" value="GntR"/>
    <property type="match status" value="1"/>
</dbReference>
<dbReference type="AlphaFoldDB" id="A0A2V1K8S8"/>
<keyword evidence="1" id="KW-0805">Transcription regulation</keyword>
<dbReference type="RefSeq" id="WP_109092672.1">
    <property type="nucleotide sequence ID" value="NZ_QETB01000001.1"/>
</dbReference>
<organism evidence="5 6">
    <name type="scientific">Ancrocorticia populi</name>
    <dbReference type="NCBI Taxonomy" id="2175228"/>
    <lineage>
        <taxon>Bacteria</taxon>
        <taxon>Bacillati</taxon>
        <taxon>Actinomycetota</taxon>
        <taxon>Actinomycetes</taxon>
        <taxon>Actinomycetales</taxon>
        <taxon>Actinomycetaceae</taxon>
        <taxon>Ancrocorticia</taxon>
    </lineage>
</organism>
<dbReference type="InterPro" id="IPR000524">
    <property type="entry name" value="Tscrpt_reg_HTH_GntR"/>
</dbReference>
<keyword evidence="6" id="KW-1185">Reference proteome</keyword>
<evidence type="ECO:0000313" key="5">
    <source>
        <dbReference type="EMBL" id="PWF27172.1"/>
    </source>
</evidence>
<dbReference type="Proteomes" id="UP000245283">
    <property type="component" value="Unassembled WGS sequence"/>
</dbReference>
<dbReference type="SUPFAM" id="SSF46785">
    <property type="entry name" value="Winged helix' DNA-binding domain"/>
    <property type="match status" value="1"/>
</dbReference>
<keyword evidence="2" id="KW-0238">DNA-binding</keyword>
<feature type="domain" description="HTH gntR-type" evidence="4">
    <location>
        <begin position="3"/>
        <end position="71"/>
    </location>
</feature>
<dbReference type="InterPro" id="IPR008920">
    <property type="entry name" value="TF_FadR/GntR_C"/>
</dbReference>
<dbReference type="InterPro" id="IPR036388">
    <property type="entry name" value="WH-like_DNA-bd_sf"/>
</dbReference>
<dbReference type="PRINTS" id="PR00035">
    <property type="entry name" value="HTHGNTR"/>
</dbReference>
<dbReference type="InterPro" id="IPR011711">
    <property type="entry name" value="GntR_C"/>
</dbReference>
<dbReference type="SMART" id="SM00895">
    <property type="entry name" value="FCD"/>
    <property type="match status" value="1"/>
</dbReference>
<dbReference type="GO" id="GO:0003700">
    <property type="term" value="F:DNA-binding transcription factor activity"/>
    <property type="evidence" value="ECO:0007669"/>
    <property type="project" value="InterPro"/>
</dbReference>
<accession>A0A2V1K8S8</accession>
<dbReference type="CDD" id="cd07377">
    <property type="entry name" value="WHTH_GntR"/>
    <property type="match status" value="1"/>
</dbReference>
<evidence type="ECO:0000256" key="1">
    <source>
        <dbReference type="ARBA" id="ARBA00023015"/>
    </source>
</evidence>
<dbReference type="PANTHER" id="PTHR43537:SF44">
    <property type="entry name" value="GNTR FAMILY REGULATORY PROTEIN"/>
    <property type="match status" value="1"/>
</dbReference>
<dbReference type="EMBL" id="QETB01000001">
    <property type="protein sequence ID" value="PWF27172.1"/>
    <property type="molecule type" value="Genomic_DNA"/>
</dbReference>
<protein>
    <submittedName>
        <fullName evidence="5">FadR family transcriptional regulator</fullName>
    </submittedName>
</protein>
<dbReference type="InterPro" id="IPR036390">
    <property type="entry name" value="WH_DNA-bd_sf"/>
</dbReference>
<reference evidence="6" key="1">
    <citation type="submission" date="2018-05" db="EMBL/GenBank/DDBJ databases">
        <authorList>
            <person name="Li Y."/>
        </authorList>
    </citation>
    <scope>NUCLEOTIDE SEQUENCE [LARGE SCALE GENOMIC DNA]</scope>
    <source>
        <strain evidence="6">sk1b4</strain>
    </source>
</reference>
<dbReference type="PANTHER" id="PTHR43537">
    <property type="entry name" value="TRANSCRIPTIONAL REGULATOR, GNTR FAMILY"/>
    <property type="match status" value="1"/>
</dbReference>
<dbReference type="Gene3D" id="1.20.120.530">
    <property type="entry name" value="GntR ligand-binding domain-like"/>
    <property type="match status" value="1"/>
</dbReference>
<dbReference type="Pfam" id="PF07729">
    <property type="entry name" value="FCD"/>
    <property type="match status" value="1"/>
</dbReference>
<gene>
    <name evidence="5" type="ORF">DD236_01865</name>
</gene>
<dbReference type="GO" id="GO:0003677">
    <property type="term" value="F:DNA binding"/>
    <property type="evidence" value="ECO:0007669"/>
    <property type="project" value="UniProtKB-KW"/>
</dbReference>
<sequence>MTDTRVSQAIDQILDAIASGAFAPDSPLPPEIELMQFLDVSRSTMREAVRDLSARGVLNVVHGRGTFINPISQWSDLAMVARFLTATASPHRVGMLLIEVRRMIEVGSCGLAAENRTEDDLAAMVRALEAFDAAAGNKDIEKVANADVAFHNAILRASGNPFLPPIMQPLQEALESSRRHTSANPSIRNRARSHHWAIFEAIKVGDQNGAKDAMRDHMTQTRSDIDAFLTDQPDQPES</sequence>
<evidence type="ECO:0000256" key="2">
    <source>
        <dbReference type="ARBA" id="ARBA00023125"/>
    </source>
</evidence>
<dbReference type="SUPFAM" id="SSF48008">
    <property type="entry name" value="GntR ligand-binding domain-like"/>
    <property type="match status" value="1"/>
</dbReference>
<dbReference type="SMART" id="SM00345">
    <property type="entry name" value="HTH_GNTR"/>
    <property type="match status" value="1"/>
</dbReference>
<evidence type="ECO:0000256" key="3">
    <source>
        <dbReference type="ARBA" id="ARBA00023163"/>
    </source>
</evidence>
<dbReference type="OrthoDB" id="4164516at2"/>
<comment type="caution">
    <text evidence="5">The sequence shown here is derived from an EMBL/GenBank/DDBJ whole genome shotgun (WGS) entry which is preliminary data.</text>
</comment>
<evidence type="ECO:0000313" key="6">
    <source>
        <dbReference type="Proteomes" id="UP000245283"/>
    </source>
</evidence>
<proteinExistence type="predicted"/>
<evidence type="ECO:0000259" key="4">
    <source>
        <dbReference type="PROSITE" id="PS50949"/>
    </source>
</evidence>